<dbReference type="OrthoDB" id="6025706at2"/>
<dbReference type="EMBL" id="VOHE01000004">
    <property type="protein sequence ID" value="TWT18940.1"/>
    <property type="molecule type" value="Genomic_DNA"/>
</dbReference>
<accession>A0A5C5U0H3</accession>
<name>A0A5C5U0H3_9GAMM</name>
<organism evidence="2 3">
    <name type="scientific">Luteimonas wenzhouensis</name>
    <dbReference type="NCBI Taxonomy" id="2599615"/>
    <lineage>
        <taxon>Bacteria</taxon>
        <taxon>Pseudomonadati</taxon>
        <taxon>Pseudomonadota</taxon>
        <taxon>Gammaproteobacteria</taxon>
        <taxon>Lysobacterales</taxon>
        <taxon>Lysobacteraceae</taxon>
        <taxon>Luteimonas</taxon>
    </lineage>
</organism>
<reference evidence="2 3" key="1">
    <citation type="submission" date="2019-07" db="EMBL/GenBank/DDBJ databases">
        <title>Luteimonas sp. YD-1 nov., isolated from acidic soil.</title>
        <authorList>
            <person name="Zhou J."/>
        </authorList>
    </citation>
    <scope>NUCLEOTIDE SEQUENCE [LARGE SCALE GENOMIC DNA]</scope>
    <source>
        <strain evidence="2 3">YD-1</strain>
    </source>
</reference>
<dbReference type="AlphaFoldDB" id="A0A5C5U0H3"/>
<evidence type="ECO:0000313" key="3">
    <source>
        <dbReference type="Proteomes" id="UP000315949"/>
    </source>
</evidence>
<evidence type="ECO:0000313" key="2">
    <source>
        <dbReference type="EMBL" id="TWT18940.1"/>
    </source>
</evidence>
<protein>
    <submittedName>
        <fullName evidence="2">Uncharacterized protein</fullName>
    </submittedName>
</protein>
<comment type="caution">
    <text evidence="2">The sequence shown here is derived from an EMBL/GenBank/DDBJ whole genome shotgun (WGS) entry which is preliminary data.</text>
</comment>
<keyword evidence="3" id="KW-1185">Reference proteome</keyword>
<gene>
    <name evidence="2" type="ORF">FQY79_09945</name>
</gene>
<keyword evidence="1" id="KW-0732">Signal</keyword>
<dbReference type="Proteomes" id="UP000315949">
    <property type="component" value="Unassembled WGS sequence"/>
</dbReference>
<feature type="signal peptide" evidence="1">
    <location>
        <begin position="1"/>
        <end position="21"/>
    </location>
</feature>
<sequence>MKHFATILGATLLAADLPAAASSAAPLEECVQLSDAHRGTRANGNRQLLLRDGDAHYRVSFGRTCETLARSSRIYIATDGEHNRLCPAGTTVSAKNSRCQVESVEVIDARTWSRQARSGR</sequence>
<evidence type="ECO:0000256" key="1">
    <source>
        <dbReference type="SAM" id="SignalP"/>
    </source>
</evidence>
<proteinExistence type="predicted"/>
<feature type="chain" id="PRO_5022716858" evidence="1">
    <location>
        <begin position="22"/>
        <end position="120"/>
    </location>
</feature>
<dbReference type="RefSeq" id="WP_146312759.1">
    <property type="nucleotide sequence ID" value="NZ_VOHE01000004.1"/>
</dbReference>